<feature type="region of interest" description="Disordered" evidence="1">
    <location>
        <begin position="18"/>
        <end position="40"/>
    </location>
</feature>
<accession>A0A166E7V2</accession>
<proteinExistence type="predicted"/>
<feature type="compositionally biased region" description="Low complexity" evidence="1">
    <location>
        <begin position="157"/>
        <end position="171"/>
    </location>
</feature>
<evidence type="ECO:0000313" key="2">
    <source>
        <dbReference type="EMBL" id="KZT39295.1"/>
    </source>
</evidence>
<feature type="region of interest" description="Disordered" evidence="1">
    <location>
        <begin position="283"/>
        <end position="302"/>
    </location>
</feature>
<evidence type="ECO:0000313" key="3">
    <source>
        <dbReference type="Proteomes" id="UP000076798"/>
    </source>
</evidence>
<dbReference type="EMBL" id="KV428048">
    <property type="protein sequence ID" value="KZT39295.1"/>
    <property type="molecule type" value="Genomic_DNA"/>
</dbReference>
<organism evidence="2 3">
    <name type="scientific">Sistotremastrum suecicum HHB10207 ss-3</name>
    <dbReference type="NCBI Taxonomy" id="1314776"/>
    <lineage>
        <taxon>Eukaryota</taxon>
        <taxon>Fungi</taxon>
        <taxon>Dikarya</taxon>
        <taxon>Basidiomycota</taxon>
        <taxon>Agaricomycotina</taxon>
        <taxon>Agaricomycetes</taxon>
        <taxon>Sistotremastrales</taxon>
        <taxon>Sistotremastraceae</taxon>
        <taxon>Sistotremastrum</taxon>
    </lineage>
</organism>
<reference evidence="2 3" key="1">
    <citation type="journal article" date="2016" name="Mol. Biol. Evol.">
        <title>Comparative Genomics of Early-Diverging Mushroom-Forming Fungi Provides Insights into the Origins of Lignocellulose Decay Capabilities.</title>
        <authorList>
            <person name="Nagy L.G."/>
            <person name="Riley R."/>
            <person name="Tritt A."/>
            <person name="Adam C."/>
            <person name="Daum C."/>
            <person name="Floudas D."/>
            <person name="Sun H."/>
            <person name="Yadav J.S."/>
            <person name="Pangilinan J."/>
            <person name="Larsson K.H."/>
            <person name="Matsuura K."/>
            <person name="Barry K."/>
            <person name="Labutti K."/>
            <person name="Kuo R."/>
            <person name="Ohm R.A."/>
            <person name="Bhattacharya S.S."/>
            <person name="Shirouzu T."/>
            <person name="Yoshinaga Y."/>
            <person name="Martin F.M."/>
            <person name="Grigoriev I.V."/>
            <person name="Hibbett D.S."/>
        </authorList>
    </citation>
    <scope>NUCLEOTIDE SEQUENCE [LARGE SCALE GENOMIC DNA]</scope>
    <source>
        <strain evidence="2 3">HHB10207 ss-3</strain>
    </source>
</reference>
<sequence length="352" mass="37834">MNNPKSYITKVGIDPTSVFASGGRPADSSRNTWTDHSSQSLVDASVTTHDTSTRNISHVFGSEFVYTVPSSMPNIDHLLRIHSFDDDHPALSVPLPDSPTSSRQSQSSVPSTVMPSRSHSRDRGNVPALKSNHAPFIAPKQASAERPNRSPEASQPESSTIATSTETSVPSRRSRPPPPIHIQSPENSPSEVFSTPGPINPPPTEADSDYLLPQTNNQVPKTSTSIMVPGLTEDPQPEHREANQEDFTATSREPARNGHQGTTSDPHENSPMLIEIHSKLVGTTEGGRGGAERLASSSPGNAFTDASHQSVMDHSVTKHDASITNINYTYGKTSTLFNSIAPPTHSCDKSQQ</sequence>
<protein>
    <submittedName>
        <fullName evidence="2">Uncharacterized protein</fullName>
    </submittedName>
</protein>
<gene>
    <name evidence="2" type="ORF">SISSUDRAFT_652418</name>
</gene>
<feature type="compositionally biased region" description="Polar residues" evidence="1">
    <location>
        <begin position="184"/>
        <end position="193"/>
    </location>
</feature>
<evidence type="ECO:0000256" key="1">
    <source>
        <dbReference type="SAM" id="MobiDB-lite"/>
    </source>
</evidence>
<keyword evidence="3" id="KW-1185">Reference proteome</keyword>
<feature type="compositionally biased region" description="Polar residues" evidence="1">
    <location>
        <begin position="28"/>
        <end position="40"/>
    </location>
</feature>
<dbReference type="Proteomes" id="UP000076798">
    <property type="component" value="Unassembled WGS sequence"/>
</dbReference>
<feature type="compositionally biased region" description="Polar residues" evidence="1">
    <location>
        <begin position="213"/>
        <end position="226"/>
    </location>
</feature>
<feature type="compositionally biased region" description="Low complexity" evidence="1">
    <location>
        <begin position="98"/>
        <end position="113"/>
    </location>
</feature>
<name>A0A166E7V2_9AGAM</name>
<dbReference type="AlphaFoldDB" id="A0A166E7V2"/>
<feature type="region of interest" description="Disordered" evidence="1">
    <location>
        <begin position="90"/>
        <end position="270"/>
    </location>
</feature>